<evidence type="ECO:0000256" key="1">
    <source>
        <dbReference type="ARBA" id="ARBA00009353"/>
    </source>
</evidence>
<name>A0A364V569_9CORY</name>
<gene>
    <name evidence="4" type="ORF">DLJ54_06585</name>
</gene>
<evidence type="ECO:0000259" key="3">
    <source>
        <dbReference type="Pfam" id="PF08338"/>
    </source>
</evidence>
<comment type="caution">
    <text evidence="4">The sequence shown here is derived from an EMBL/GenBank/DDBJ whole genome shotgun (WGS) entry which is preliminary data.</text>
</comment>
<feature type="domain" description="DUF1731" evidence="3">
    <location>
        <begin position="397"/>
        <end position="444"/>
    </location>
</feature>
<dbReference type="InterPro" id="IPR010099">
    <property type="entry name" value="SDR39U1"/>
</dbReference>
<dbReference type="Gene3D" id="3.40.50.720">
    <property type="entry name" value="NAD(P)-binding Rossmann-like Domain"/>
    <property type="match status" value="1"/>
</dbReference>
<reference evidence="4 5" key="1">
    <citation type="journal article" date="2018" name="Syst. Appl. Microbiol.">
        <title>Corynebacterium heidelbergense sp. nov., isolated from the preen glands of Egyptian geese (Alopochen aegyptiacus).</title>
        <authorList>
            <person name="Braun M.S."/>
            <person name="Wang E."/>
            <person name="Zimmermann S."/>
            <person name="Wink M."/>
        </authorList>
    </citation>
    <scope>NUCLEOTIDE SEQUENCE [LARGE SCALE GENOMIC DNA]</scope>
    <source>
        <strain evidence="4 5">647</strain>
    </source>
</reference>
<organism evidence="4 5">
    <name type="scientific">Corynebacterium heidelbergense</name>
    <dbReference type="NCBI Taxonomy" id="2055947"/>
    <lineage>
        <taxon>Bacteria</taxon>
        <taxon>Bacillati</taxon>
        <taxon>Actinomycetota</taxon>
        <taxon>Actinomycetes</taxon>
        <taxon>Mycobacteriales</taxon>
        <taxon>Corynebacteriaceae</taxon>
        <taxon>Corynebacterium</taxon>
    </lineage>
</organism>
<dbReference type="SUPFAM" id="SSF51735">
    <property type="entry name" value="NAD(P)-binding Rossmann-fold domains"/>
    <property type="match status" value="1"/>
</dbReference>
<sequence length="449" mass="48138">MGTVTYRHSVNFPLPEVWDWHTRPGAVVRLTPTHSRMKLVEQADNLRDGTTVFALPGKLTWRADHQPQDYVPNEQFGDLCTTTGLKQLTGWHHLHHFAAEGNATTVTDTLTTRAPGGLAAHLLAGMFNYRHNQLHADLTHLRHAAQWSAHRAPRTVAVTGADGLVGTQLCALLTTAGHTVIKLSRSARSTTGTRRKWDPHNPAPNLLEGVDSVIHLAGEPIAGRFTDKHVRAVRDSRVEPTRLLAELAARTKGIDTFVCSSAVGLYGNSRSQPADETAPTGGGDIAQIVEDWEAATEPARAAGLRVSNIRSGLVLAGGSPLLSLLRANVLLGGGRLGPGTQHFPWIGVDDAADIYHRALLDPKLSGPINAVAPQTVTNAEFTEILADVGGGWPTIPIPAAAPALVFGQRGAQELALADQNVVPAALQAMEHPFRHPDLASALRHELCKE</sequence>
<dbReference type="Pfam" id="PF01370">
    <property type="entry name" value="Epimerase"/>
    <property type="match status" value="1"/>
</dbReference>
<dbReference type="EMBL" id="QHCV01000058">
    <property type="protein sequence ID" value="RAV31784.1"/>
    <property type="molecule type" value="Genomic_DNA"/>
</dbReference>
<evidence type="ECO:0000313" key="5">
    <source>
        <dbReference type="Proteomes" id="UP000251577"/>
    </source>
</evidence>
<dbReference type="InterPro" id="IPR036291">
    <property type="entry name" value="NAD(P)-bd_dom_sf"/>
</dbReference>
<dbReference type="AlphaFoldDB" id="A0A364V569"/>
<dbReference type="NCBIfam" id="TIGR01777">
    <property type="entry name" value="yfcH"/>
    <property type="match status" value="1"/>
</dbReference>
<protein>
    <submittedName>
        <fullName evidence="4">TIGR01777 family protein</fullName>
    </submittedName>
</protein>
<dbReference type="InterPro" id="IPR013549">
    <property type="entry name" value="DUF1731"/>
</dbReference>
<dbReference type="InterPro" id="IPR023393">
    <property type="entry name" value="START-like_dom_sf"/>
</dbReference>
<dbReference type="Pfam" id="PF08338">
    <property type="entry name" value="DUF1731"/>
    <property type="match status" value="1"/>
</dbReference>
<dbReference type="RefSeq" id="WP_113630971.1">
    <property type="nucleotide sequence ID" value="NZ_QHCV01000058.1"/>
</dbReference>
<dbReference type="Gene3D" id="3.30.530.20">
    <property type="match status" value="1"/>
</dbReference>
<evidence type="ECO:0000259" key="2">
    <source>
        <dbReference type="Pfam" id="PF01370"/>
    </source>
</evidence>
<dbReference type="Proteomes" id="UP000251577">
    <property type="component" value="Unassembled WGS sequence"/>
</dbReference>
<feature type="domain" description="NAD-dependent epimerase/dehydratase" evidence="2">
    <location>
        <begin position="156"/>
        <end position="363"/>
    </location>
</feature>
<dbReference type="PANTHER" id="PTHR11092">
    <property type="entry name" value="SUGAR NUCLEOTIDE EPIMERASE RELATED"/>
    <property type="match status" value="1"/>
</dbReference>
<proteinExistence type="inferred from homology"/>
<dbReference type="PANTHER" id="PTHR11092:SF0">
    <property type="entry name" value="EPIMERASE FAMILY PROTEIN SDR39U1"/>
    <property type="match status" value="1"/>
</dbReference>
<evidence type="ECO:0000313" key="4">
    <source>
        <dbReference type="EMBL" id="RAV31784.1"/>
    </source>
</evidence>
<keyword evidence="5" id="KW-1185">Reference proteome</keyword>
<comment type="similarity">
    <text evidence="1">Belongs to the NAD(P)-dependent epimerase/dehydratase family. SDR39U1 subfamily.</text>
</comment>
<dbReference type="InterPro" id="IPR001509">
    <property type="entry name" value="Epimerase_deHydtase"/>
</dbReference>
<dbReference type="SUPFAM" id="SSF55961">
    <property type="entry name" value="Bet v1-like"/>
    <property type="match status" value="1"/>
</dbReference>
<accession>A0A364V569</accession>